<evidence type="ECO:0000313" key="7">
    <source>
        <dbReference type="RefSeq" id="XP_022303297.1"/>
    </source>
</evidence>
<keyword evidence="2" id="KW-0647">Proteasome</keyword>
<dbReference type="AlphaFoldDB" id="A0A8B8BL47"/>
<gene>
    <name evidence="8" type="primary">LOC111111088</name>
    <name evidence="7" type="synonym">LOC111110923</name>
</gene>
<evidence type="ECO:0000256" key="1">
    <source>
        <dbReference type="ARBA" id="ARBA00005883"/>
    </source>
</evidence>
<dbReference type="PANTHER" id="PTHR10660">
    <property type="entry name" value="PROTEASOME REGULATOR PA28"/>
    <property type="match status" value="1"/>
</dbReference>
<dbReference type="Pfam" id="PF02252">
    <property type="entry name" value="PA28_C"/>
    <property type="match status" value="1"/>
</dbReference>
<evidence type="ECO:0000313" key="8">
    <source>
        <dbReference type="RefSeq" id="XP_022303564.1"/>
    </source>
</evidence>
<dbReference type="SUPFAM" id="SSF47216">
    <property type="entry name" value="Proteasome activator"/>
    <property type="match status" value="1"/>
</dbReference>
<dbReference type="GO" id="GO:0061136">
    <property type="term" value="P:regulation of proteasomal protein catabolic process"/>
    <property type="evidence" value="ECO:0007669"/>
    <property type="project" value="TreeGrafter"/>
</dbReference>
<feature type="region of interest" description="Disordered" evidence="3">
    <location>
        <begin position="76"/>
        <end position="95"/>
    </location>
</feature>
<dbReference type="GO" id="GO:0008537">
    <property type="term" value="C:proteasome activator complex"/>
    <property type="evidence" value="ECO:0007669"/>
    <property type="project" value="InterPro"/>
</dbReference>
<evidence type="ECO:0000259" key="5">
    <source>
        <dbReference type="Pfam" id="PF02252"/>
    </source>
</evidence>
<feature type="domain" description="Proteasome activator PA28 C-terminal" evidence="5">
    <location>
        <begin position="111"/>
        <end position="252"/>
    </location>
</feature>
<protein>
    <submittedName>
        <fullName evidence="7 8">Proteasome activator complex subunit 3-like</fullName>
    </submittedName>
</protein>
<reference evidence="7 8" key="1">
    <citation type="submission" date="2025-04" db="UniProtKB">
        <authorList>
            <consortium name="RefSeq"/>
        </authorList>
    </citation>
    <scope>IDENTIFICATION</scope>
    <source>
        <tissue evidence="7 8">Whole sample</tissue>
    </source>
</reference>
<proteinExistence type="inferred from homology"/>
<dbReference type="GeneID" id="111111088"/>
<dbReference type="GO" id="GO:0005654">
    <property type="term" value="C:nucleoplasm"/>
    <property type="evidence" value="ECO:0007669"/>
    <property type="project" value="TreeGrafter"/>
</dbReference>
<dbReference type="GO" id="GO:2000045">
    <property type="term" value="P:regulation of G1/S transition of mitotic cell cycle"/>
    <property type="evidence" value="ECO:0007669"/>
    <property type="project" value="TreeGrafter"/>
</dbReference>
<dbReference type="RefSeq" id="XP_022303297.1">
    <property type="nucleotide sequence ID" value="XM_022447589.1"/>
</dbReference>
<dbReference type="Proteomes" id="UP000694844">
    <property type="component" value="Chromosome 9"/>
</dbReference>
<dbReference type="FunFam" id="1.20.120.180:FF:000001">
    <property type="entry name" value="Proteasome activator complex subunit 3"/>
    <property type="match status" value="1"/>
</dbReference>
<evidence type="ECO:0000256" key="3">
    <source>
        <dbReference type="SAM" id="MobiDB-lite"/>
    </source>
</evidence>
<evidence type="ECO:0000259" key="4">
    <source>
        <dbReference type="Pfam" id="PF02251"/>
    </source>
</evidence>
<dbReference type="Gene3D" id="1.20.120.180">
    <property type="entry name" value="Proteasome activator pa28, C-terminal domain"/>
    <property type="match status" value="1"/>
</dbReference>
<evidence type="ECO:0000313" key="6">
    <source>
        <dbReference type="Proteomes" id="UP000694844"/>
    </source>
</evidence>
<dbReference type="GO" id="GO:0005737">
    <property type="term" value="C:cytoplasm"/>
    <property type="evidence" value="ECO:0007669"/>
    <property type="project" value="TreeGrafter"/>
</dbReference>
<dbReference type="InterPro" id="IPR036996">
    <property type="entry name" value="PA28_N_sf"/>
</dbReference>
<accession>A0A8B8BL47</accession>
<dbReference type="KEGG" id="cvn:111110923"/>
<dbReference type="InterPro" id="IPR009077">
    <property type="entry name" value="Proteasome_activ_PA28"/>
</dbReference>
<dbReference type="KEGG" id="cvn:111111088"/>
<organism evidence="6 8">
    <name type="scientific">Crassostrea virginica</name>
    <name type="common">Eastern oyster</name>
    <dbReference type="NCBI Taxonomy" id="6565"/>
    <lineage>
        <taxon>Eukaryota</taxon>
        <taxon>Metazoa</taxon>
        <taxon>Spiralia</taxon>
        <taxon>Lophotrochozoa</taxon>
        <taxon>Mollusca</taxon>
        <taxon>Bivalvia</taxon>
        <taxon>Autobranchia</taxon>
        <taxon>Pteriomorphia</taxon>
        <taxon>Ostreida</taxon>
        <taxon>Ostreoidea</taxon>
        <taxon>Ostreidae</taxon>
        <taxon>Crassostrea</taxon>
    </lineage>
</organism>
<dbReference type="InterPro" id="IPR003185">
    <property type="entry name" value="Proteasome_activ_PA28_N"/>
</dbReference>
<dbReference type="GO" id="GO:0061133">
    <property type="term" value="F:endopeptidase activator activity"/>
    <property type="evidence" value="ECO:0007669"/>
    <property type="project" value="TreeGrafter"/>
</dbReference>
<dbReference type="Pfam" id="PF02251">
    <property type="entry name" value="PA28_N"/>
    <property type="match status" value="1"/>
</dbReference>
<name>A0A8B8BL47_CRAVI</name>
<evidence type="ECO:0000256" key="2">
    <source>
        <dbReference type="ARBA" id="ARBA00022942"/>
    </source>
</evidence>
<dbReference type="InterPro" id="IPR003186">
    <property type="entry name" value="PA28_C"/>
</dbReference>
<dbReference type="Gene3D" id="1.20.5.120">
    <property type="entry name" value="Proteasome activator pa28, N-terminal domain"/>
    <property type="match status" value="1"/>
</dbReference>
<dbReference type="OrthoDB" id="6591885at2759"/>
<dbReference type="PANTHER" id="PTHR10660:SF2">
    <property type="entry name" value="LD45860P"/>
    <property type="match status" value="1"/>
</dbReference>
<dbReference type="InterPro" id="IPR036252">
    <property type="entry name" value="Proteasome_activ_sf"/>
</dbReference>
<feature type="domain" description="Proteasome activator PA28 N-terminal" evidence="4">
    <location>
        <begin position="13"/>
        <end position="70"/>
    </location>
</feature>
<sequence length="256" mass="29178">MSKKAGKNTQRSETLQKVKEFKDNFKEEGDHLVQDVFPAKILELEQLYQSMTMARLADIHVELNIPVPDPILFSNNAAGDEPGGKKRKLENDNHNHVSGTPVMILPNGPAPSNKKLVVLAEKIKPLIRDLIDHANMMKMWIAFLIPKIEDGNNFGVSVQEETMGEARQVETEAATYLDQVSRYFISRAKLISKVAKYPHIDDYRQAVRELDEKEYVSLRLICCEVRNHYASLHDLVLKNIDKIKKPRSANAENLLY</sequence>
<dbReference type="InterPro" id="IPR036997">
    <property type="entry name" value="PA28_C_sf"/>
</dbReference>
<dbReference type="RefSeq" id="XP_022303564.1">
    <property type="nucleotide sequence ID" value="XM_022447856.1"/>
</dbReference>
<keyword evidence="6" id="KW-1185">Reference proteome</keyword>
<comment type="similarity">
    <text evidence="1">Belongs to the PA28 family.</text>
</comment>